<evidence type="ECO:0000313" key="4">
    <source>
        <dbReference type="Proteomes" id="UP000479114"/>
    </source>
</evidence>
<dbReference type="KEGG" id="prz:GZH47_32615"/>
<dbReference type="EMBL" id="CP048288">
    <property type="protein sequence ID" value="QHW35643.1"/>
    <property type="molecule type" value="Genomic_DNA"/>
</dbReference>
<dbReference type="Gene3D" id="2.60.120.260">
    <property type="entry name" value="Galactose-binding domain-like"/>
    <property type="match status" value="1"/>
</dbReference>
<dbReference type="AlphaFoldDB" id="A0A6C0PCH8"/>
<sequence length="764" mass="78371">MATYTGKKTVFDYLQGSIPDGDHVFSTTANGETVDINVEMINFTGDVEYTASPVLGNTTTDQRMLIVKYHKNLTVGTGVTITPQVRKRGMLIFVRGVLTNNGTITMTARGAAAAGQNVYMFNDVSGSLCYIPADGAAAKAQPYQTSETGGHTSAAAGNNGTGRQLGGGGPGAARGAAGGTGAAATSFSGGSGGGGSNNGTAGSAAANGGAGGAGYSSSSYSHSAGGGAGNPGGAAAAGNRGDAGPGGAGTGGLLIIYGFDVINNGTISANGSAGGNGYRAGGGGSGGGHVELATSKATPTKAGTITVAGGTRGVGTRGDESGDGGSGGSGTYSITQVKVSVNKYLFQDGLDIKKYAASSYPNDVLPAMTANNNPSPYLIKASSIYVATNDAWKAFNNTNADADDCWHSSNTDTGAQWLQIDLGAGVQKRIGSYAITTRNHPSFPQSPKNWILQGSNDESAWDNLHTVSGAVSTSNLRSVYEFSSNPNLYRYFRILISANYSSTGHVAIGEMELIEAKGSWTTIGTSPATKAMFDTDGMADLSAINSETLRLLSSTLPELLVWTDEEGEPTRSMSTTAVPKPVLVLALNDIDLDQMKGMNVTTVQSGAGIAKFILSADGGATWIGLGGTSVNISDMSDVKSKALAASEITAFTQANWEAFISRKIRVGVYLEQSALTDVASADGVTAAYNRYLLNPMLEGLAIGYDLVEVREPELFISRDDGSTWLKATTDVLSKLDSLPTGKSLRVKAVLKNGQELQGISYSWI</sequence>
<reference evidence="3 4" key="1">
    <citation type="submission" date="2020-02" db="EMBL/GenBank/DDBJ databases">
        <title>Paenibacillus sp. nov., isolated from rhizosphere soil of tomato.</title>
        <authorList>
            <person name="Weon H.-Y."/>
            <person name="Lee S.A."/>
        </authorList>
    </citation>
    <scope>NUCLEOTIDE SEQUENCE [LARGE SCALE GENOMIC DNA]</scope>
    <source>
        <strain evidence="3 4">14171R-81</strain>
        <plasmid evidence="3 4">unnamed2</plasmid>
    </source>
</reference>
<dbReference type="InterPro" id="IPR008979">
    <property type="entry name" value="Galactose-bd-like_sf"/>
</dbReference>
<evidence type="ECO:0000259" key="2">
    <source>
        <dbReference type="PROSITE" id="PS50022"/>
    </source>
</evidence>
<protein>
    <submittedName>
        <fullName evidence="3">Discoidin domain-containing protein</fullName>
    </submittedName>
</protein>
<gene>
    <name evidence="3" type="ORF">GZH47_32615</name>
</gene>
<feature type="region of interest" description="Disordered" evidence="1">
    <location>
        <begin position="303"/>
        <end position="329"/>
    </location>
</feature>
<geneLocation type="plasmid" evidence="3 4">
    <name>unnamed2</name>
</geneLocation>
<accession>A0A6C0PCH8</accession>
<name>A0A6C0PCH8_9BACL</name>
<dbReference type="RefSeq" id="WP_162645776.1">
    <property type="nucleotide sequence ID" value="NZ_CP048288.1"/>
</dbReference>
<feature type="region of interest" description="Disordered" evidence="1">
    <location>
        <begin position="142"/>
        <end position="180"/>
    </location>
</feature>
<dbReference type="Pfam" id="PF00754">
    <property type="entry name" value="F5_F8_type_C"/>
    <property type="match status" value="1"/>
</dbReference>
<proteinExistence type="predicted"/>
<organism evidence="3 4">
    <name type="scientific">Paenibacillus rhizovicinus</name>
    <dbReference type="NCBI Taxonomy" id="2704463"/>
    <lineage>
        <taxon>Bacteria</taxon>
        <taxon>Bacillati</taxon>
        <taxon>Bacillota</taxon>
        <taxon>Bacilli</taxon>
        <taxon>Bacillales</taxon>
        <taxon>Paenibacillaceae</taxon>
        <taxon>Paenibacillus</taxon>
    </lineage>
</organism>
<evidence type="ECO:0000313" key="3">
    <source>
        <dbReference type="EMBL" id="QHW35643.1"/>
    </source>
</evidence>
<feature type="compositionally biased region" description="Gly residues" evidence="1">
    <location>
        <begin position="159"/>
        <end position="180"/>
    </location>
</feature>
<feature type="region of interest" description="Disordered" evidence="1">
    <location>
        <begin position="217"/>
        <end position="240"/>
    </location>
</feature>
<dbReference type="SUPFAM" id="SSF49785">
    <property type="entry name" value="Galactose-binding domain-like"/>
    <property type="match status" value="1"/>
</dbReference>
<keyword evidence="4" id="KW-1185">Reference proteome</keyword>
<feature type="compositionally biased region" description="Polar residues" evidence="1">
    <location>
        <begin position="142"/>
        <end position="151"/>
    </location>
</feature>
<evidence type="ECO:0000256" key="1">
    <source>
        <dbReference type="SAM" id="MobiDB-lite"/>
    </source>
</evidence>
<dbReference type="InterPro" id="IPR000421">
    <property type="entry name" value="FA58C"/>
</dbReference>
<keyword evidence="3" id="KW-0614">Plasmid</keyword>
<feature type="domain" description="F5/8 type C" evidence="2">
    <location>
        <begin position="363"/>
        <end position="516"/>
    </location>
</feature>
<dbReference type="Proteomes" id="UP000479114">
    <property type="component" value="Plasmid unnamed2"/>
</dbReference>
<dbReference type="PROSITE" id="PS50022">
    <property type="entry name" value="FA58C_3"/>
    <property type="match status" value="1"/>
</dbReference>